<gene>
    <name evidence="2" type="ORF">GKD88_01230</name>
    <name evidence="1" type="ORF">GKE08_01220</name>
</gene>
<protein>
    <recommendedName>
        <fullName evidence="5">YolD-like family protein</fullName>
    </recommendedName>
</protein>
<keyword evidence="4" id="KW-1185">Reference proteome</keyword>
<organism evidence="1 3">
    <name type="scientific">Holdemania massiliensis</name>
    <dbReference type="NCBI Taxonomy" id="1468449"/>
    <lineage>
        <taxon>Bacteria</taxon>
        <taxon>Bacillati</taxon>
        <taxon>Bacillota</taxon>
        <taxon>Erysipelotrichia</taxon>
        <taxon>Erysipelotrichales</taxon>
        <taxon>Erysipelotrichaceae</taxon>
        <taxon>Holdemania</taxon>
    </lineage>
</organism>
<evidence type="ECO:0000313" key="3">
    <source>
        <dbReference type="Proteomes" id="UP000433575"/>
    </source>
</evidence>
<dbReference type="Proteomes" id="UP000480929">
    <property type="component" value="Unassembled WGS sequence"/>
</dbReference>
<evidence type="ECO:0000313" key="1">
    <source>
        <dbReference type="EMBL" id="MSA87951.1"/>
    </source>
</evidence>
<accession>A0A6N7S259</accession>
<proteinExistence type="predicted"/>
<evidence type="ECO:0000313" key="4">
    <source>
        <dbReference type="Proteomes" id="UP000480929"/>
    </source>
</evidence>
<name>A0A6N7S259_9FIRM</name>
<evidence type="ECO:0000313" key="2">
    <source>
        <dbReference type="EMBL" id="MSC31747.1"/>
    </source>
</evidence>
<sequence>MKAQDPVYFPYEDLIDLPHPVSKIHPPMARMDRAAQFNPFAALTGYEEEIEEAARLTEEKIGLGEDEKRFLDKQLQYLFTQIQRQPLIEVIYFVKDEKKVGGAYMTKKGRLKKIDSYQKHIIFTDGTRIAFADLRQLDSDLLPFSADLDFLE</sequence>
<dbReference type="OrthoDB" id="361760at2"/>
<dbReference type="AlphaFoldDB" id="A0A6N7S259"/>
<dbReference type="Proteomes" id="UP000433575">
    <property type="component" value="Unassembled WGS sequence"/>
</dbReference>
<comment type="caution">
    <text evidence="1">The sequence shown here is derived from an EMBL/GenBank/DDBJ whole genome shotgun (WGS) entry which is preliminary data.</text>
</comment>
<dbReference type="RefSeq" id="WP_154237602.1">
    <property type="nucleotide sequence ID" value="NZ_CALJPI010000227.1"/>
</dbReference>
<reference evidence="3 4" key="1">
    <citation type="journal article" date="2019" name="Nat. Med.">
        <title>A library of human gut bacterial isolates paired with longitudinal multiomics data enables mechanistic microbiome research.</title>
        <authorList>
            <person name="Poyet M."/>
            <person name="Groussin M."/>
            <person name="Gibbons S.M."/>
            <person name="Avila-Pacheco J."/>
            <person name="Jiang X."/>
            <person name="Kearney S.M."/>
            <person name="Perrotta A.R."/>
            <person name="Berdy B."/>
            <person name="Zhao S."/>
            <person name="Lieberman T.D."/>
            <person name="Swanson P.K."/>
            <person name="Smith M."/>
            <person name="Roesemann S."/>
            <person name="Alexander J.E."/>
            <person name="Rich S.A."/>
            <person name="Livny J."/>
            <person name="Vlamakis H."/>
            <person name="Clish C."/>
            <person name="Bullock K."/>
            <person name="Deik A."/>
            <person name="Scott J."/>
            <person name="Pierce K.A."/>
            <person name="Xavier R.J."/>
            <person name="Alm E.J."/>
        </authorList>
    </citation>
    <scope>NUCLEOTIDE SEQUENCE [LARGE SCALE GENOMIC DNA]</scope>
    <source>
        <strain evidence="1 3">BIOML-A4</strain>
        <strain evidence="2 4">BIOML-A5</strain>
    </source>
</reference>
<evidence type="ECO:0008006" key="5">
    <source>
        <dbReference type="Google" id="ProtNLM"/>
    </source>
</evidence>
<dbReference type="EMBL" id="WKPI01000001">
    <property type="protein sequence ID" value="MSC31747.1"/>
    <property type="molecule type" value="Genomic_DNA"/>
</dbReference>
<dbReference type="EMBL" id="WKPJ01000001">
    <property type="protein sequence ID" value="MSA87951.1"/>
    <property type="molecule type" value="Genomic_DNA"/>
</dbReference>